<keyword evidence="3" id="KW-1185">Reference proteome</keyword>
<dbReference type="EMBL" id="JAEQMY010000052">
    <property type="protein sequence ID" value="MBL0406836.1"/>
    <property type="molecule type" value="Genomic_DNA"/>
</dbReference>
<dbReference type="InterPro" id="IPR001387">
    <property type="entry name" value="Cro/C1-type_HTH"/>
</dbReference>
<name>A0A936ZA77_9HYPH</name>
<comment type="caution">
    <text evidence="2">The sequence shown here is derived from an EMBL/GenBank/DDBJ whole genome shotgun (WGS) entry which is preliminary data.</text>
</comment>
<dbReference type="RefSeq" id="WP_202063696.1">
    <property type="nucleotide sequence ID" value="NZ_JAEQMY010000052.1"/>
</dbReference>
<dbReference type="CDD" id="cd00093">
    <property type="entry name" value="HTH_XRE"/>
    <property type="match status" value="1"/>
</dbReference>
<evidence type="ECO:0000259" key="1">
    <source>
        <dbReference type="PROSITE" id="PS50943"/>
    </source>
</evidence>
<dbReference type="InterPro" id="IPR010982">
    <property type="entry name" value="Lambda_DNA-bd_dom_sf"/>
</dbReference>
<evidence type="ECO:0000313" key="3">
    <source>
        <dbReference type="Proteomes" id="UP000605848"/>
    </source>
</evidence>
<evidence type="ECO:0000313" key="2">
    <source>
        <dbReference type="EMBL" id="MBL0406836.1"/>
    </source>
</evidence>
<dbReference type="PROSITE" id="PS50943">
    <property type="entry name" value="HTH_CROC1"/>
    <property type="match status" value="1"/>
</dbReference>
<dbReference type="SUPFAM" id="SSF47413">
    <property type="entry name" value="lambda repressor-like DNA-binding domains"/>
    <property type="match status" value="1"/>
</dbReference>
<dbReference type="AlphaFoldDB" id="A0A936ZA77"/>
<feature type="domain" description="HTH cro/C1-type" evidence="1">
    <location>
        <begin position="12"/>
        <end position="45"/>
    </location>
</feature>
<dbReference type="GO" id="GO:0003677">
    <property type="term" value="F:DNA binding"/>
    <property type="evidence" value="ECO:0007669"/>
    <property type="project" value="InterPro"/>
</dbReference>
<sequence length="68" mass="7644">MQHATFLLGRELRAARRSRKLTQESLAERAGLNLATIANLECGRRHGCTVACCSCCLRAPVRWTRQQC</sequence>
<dbReference type="Pfam" id="PF13560">
    <property type="entry name" value="HTH_31"/>
    <property type="match status" value="1"/>
</dbReference>
<reference evidence="2" key="1">
    <citation type="submission" date="2021-01" db="EMBL/GenBank/DDBJ databases">
        <title>Microvirga sp.</title>
        <authorList>
            <person name="Kim M.K."/>
        </authorList>
    </citation>
    <scope>NUCLEOTIDE SEQUENCE</scope>
    <source>
        <strain evidence="2">5420S-16</strain>
    </source>
</reference>
<dbReference type="Gene3D" id="1.10.260.40">
    <property type="entry name" value="lambda repressor-like DNA-binding domains"/>
    <property type="match status" value="1"/>
</dbReference>
<organism evidence="2 3">
    <name type="scientific">Microvirga aerilata</name>
    <dbReference type="NCBI Taxonomy" id="670292"/>
    <lineage>
        <taxon>Bacteria</taxon>
        <taxon>Pseudomonadati</taxon>
        <taxon>Pseudomonadota</taxon>
        <taxon>Alphaproteobacteria</taxon>
        <taxon>Hyphomicrobiales</taxon>
        <taxon>Methylobacteriaceae</taxon>
        <taxon>Microvirga</taxon>
    </lineage>
</organism>
<accession>A0A936ZA77</accession>
<proteinExistence type="predicted"/>
<protein>
    <submittedName>
        <fullName evidence="2">Helix-turn-helix transcriptional regulator</fullName>
    </submittedName>
</protein>
<dbReference type="Proteomes" id="UP000605848">
    <property type="component" value="Unassembled WGS sequence"/>
</dbReference>
<gene>
    <name evidence="2" type="ORF">JKG68_23100</name>
</gene>